<keyword evidence="2" id="KW-1185">Reference proteome</keyword>
<evidence type="ECO:0000313" key="1">
    <source>
        <dbReference type="EMBL" id="MBD1601149.1"/>
    </source>
</evidence>
<proteinExistence type="predicted"/>
<organism evidence="1 2">
    <name type="scientific">Pseudomonas typographi</name>
    <dbReference type="NCBI Taxonomy" id="2715964"/>
    <lineage>
        <taxon>Bacteria</taxon>
        <taxon>Pseudomonadati</taxon>
        <taxon>Pseudomonadota</taxon>
        <taxon>Gammaproteobacteria</taxon>
        <taxon>Pseudomonadales</taxon>
        <taxon>Pseudomonadaceae</taxon>
        <taxon>Pseudomonas</taxon>
    </lineage>
</organism>
<name>A0ABR7Z754_9PSED</name>
<protein>
    <submittedName>
        <fullName evidence="1">Uncharacterized protein</fullName>
    </submittedName>
</protein>
<sequence length="141" mass="15659">MTRDTQPSGMVVLPLSLIVRWRAGQLTATDSAVIGKAIDDPLAPLPLMADLNVELERTAMSDDKAHFADPWFWICVRESIEAGLIQEWLRLTGHRLARSDIERMVDEATGYADDVAREYLAHVKQVIYDIVPHPAAPGVTP</sequence>
<reference evidence="1 2" key="1">
    <citation type="journal article" date="2020" name="Insects">
        <title>Bacteria Belonging to Pseudomonas typographi sp. nov. from the Bark Beetle Ips typographus Have Genomic Potential to Aid in the Host Ecology.</title>
        <authorList>
            <person name="Peral-Aranega E."/>
            <person name="Saati-Santamaria Z."/>
            <person name="Kolarik M."/>
            <person name="Rivas R."/>
            <person name="Garcia-Fraile P."/>
        </authorList>
    </citation>
    <scope>NUCLEOTIDE SEQUENCE [LARGE SCALE GENOMIC DNA]</scope>
    <source>
        <strain evidence="1 2">CA3A</strain>
    </source>
</reference>
<dbReference type="Proteomes" id="UP000805841">
    <property type="component" value="Unassembled WGS sequence"/>
</dbReference>
<gene>
    <name evidence="1" type="ORF">HAQ05_20940</name>
</gene>
<dbReference type="RefSeq" id="WP_190424123.1">
    <property type="nucleotide sequence ID" value="NZ_JAAOCA010000030.1"/>
</dbReference>
<comment type="caution">
    <text evidence="1">The sequence shown here is derived from an EMBL/GenBank/DDBJ whole genome shotgun (WGS) entry which is preliminary data.</text>
</comment>
<dbReference type="EMBL" id="JAAOCA010000030">
    <property type="protein sequence ID" value="MBD1601149.1"/>
    <property type="molecule type" value="Genomic_DNA"/>
</dbReference>
<accession>A0ABR7Z754</accession>
<evidence type="ECO:0000313" key="2">
    <source>
        <dbReference type="Proteomes" id="UP000805841"/>
    </source>
</evidence>